<sequence length="255" mass="28459">DSLLFDVVLLLDRYYACDPLYHGGSRESHGGESQRKLLAAVYVSLKTGSSMDTQVSLKQLVCHDLGKDQIPFEDILDAELAILQKLRFRVGTPTAHDFLETLDTRLKHEYASDACLNLADFLLQLSLSDASLHYKYSHSILAASALALALYATQAPSSAFVALVEDLSLHCPAMPVPHAEMVECCDALHQLWILGVSFHEQYTFTRYLWAKFSRSGRTPEPRRRRSTSSLSLVVVPRRRPSSSSVVVLGPRRRPS</sequence>
<dbReference type="Proteomes" id="UP001189429">
    <property type="component" value="Unassembled WGS sequence"/>
</dbReference>
<feature type="domain" description="Cyclin C-terminal" evidence="1">
    <location>
        <begin position="93"/>
        <end position="192"/>
    </location>
</feature>
<dbReference type="InterPro" id="IPR004367">
    <property type="entry name" value="Cyclin_C-dom"/>
</dbReference>
<dbReference type="Pfam" id="PF02984">
    <property type="entry name" value="Cyclin_C"/>
    <property type="match status" value="1"/>
</dbReference>
<dbReference type="Gene3D" id="1.10.472.10">
    <property type="entry name" value="Cyclin-like"/>
    <property type="match status" value="2"/>
</dbReference>
<proteinExistence type="predicted"/>
<organism evidence="2 3">
    <name type="scientific">Prorocentrum cordatum</name>
    <dbReference type="NCBI Taxonomy" id="2364126"/>
    <lineage>
        <taxon>Eukaryota</taxon>
        <taxon>Sar</taxon>
        <taxon>Alveolata</taxon>
        <taxon>Dinophyceae</taxon>
        <taxon>Prorocentrales</taxon>
        <taxon>Prorocentraceae</taxon>
        <taxon>Prorocentrum</taxon>
    </lineage>
</organism>
<reference evidence="2" key="1">
    <citation type="submission" date="2023-10" db="EMBL/GenBank/DDBJ databases">
        <authorList>
            <person name="Chen Y."/>
            <person name="Shah S."/>
            <person name="Dougan E. K."/>
            <person name="Thang M."/>
            <person name="Chan C."/>
        </authorList>
    </citation>
    <scope>NUCLEOTIDE SEQUENCE [LARGE SCALE GENOMIC DNA]</scope>
</reference>
<keyword evidence="3" id="KW-1185">Reference proteome</keyword>
<evidence type="ECO:0000259" key="1">
    <source>
        <dbReference type="Pfam" id="PF02984"/>
    </source>
</evidence>
<gene>
    <name evidence="2" type="ORF">PCOR1329_LOCUS85247</name>
</gene>
<evidence type="ECO:0000313" key="2">
    <source>
        <dbReference type="EMBL" id="CAK0911330.1"/>
    </source>
</evidence>
<dbReference type="InterPro" id="IPR036915">
    <property type="entry name" value="Cyclin-like_sf"/>
</dbReference>
<name>A0ABN9YHE9_9DINO</name>
<dbReference type="SUPFAM" id="SSF47954">
    <property type="entry name" value="Cyclin-like"/>
    <property type="match status" value="1"/>
</dbReference>
<evidence type="ECO:0000313" key="3">
    <source>
        <dbReference type="Proteomes" id="UP001189429"/>
    </source>
</evidence>
<feature type="non-terminal residue" evidence="2">
    <location>
        <position position="1"/>
    </location>
</feature>
<accession>A0ABN9YHE9</accession>
<comment type="caution">
    <text evidence="2">The sequence shown here is derived from an EMBL/GenBank/DDBJ whole genome shotgun (WGS) entry which is preliminary data.</text>
</comment>
<protein>
    <recommendedName>
        <fullName evidence="1">Cyclin C-terminal domain-containing protein</fullName>
    </recommendedName>
</protein>
<dbReference type="EMBL" id="CAUYUJ010022561">
    <property type="protein sequence ID" value="CAK0911330.1"/>
    <property type="molecule type" value="Genomic_DNA"/>
</dbReference>